<sequence length="215" mass="24004">MSAFSSSSSSSSYSSSSSSSLKLFGFPVTGCDQMTVTRTAPPSDHHHDFDRKRFECQYCRREFSNSQALGGHQNAHKRERQLAKRAEFQAQQHYYQHQRFAVPLNIAAHGLRSGPSINHHQYHSSGSIMAIGSAAARFHNNSNVSSSWPMSPAVGPREHEEKMFMNINGKSAPVSEDLRPRRGAYNNNIGQANNEANLEDVDLHLRLAPSKYTKK</sequence>
<dbReference type="GO" id="GO:0005634">
    <property type="term" value="C:nucleus"/>
    <property type="evidence" value="ECO:0007669"/>
    <property type="project" value="TreeGrafter"/>
</dbReference>
<accession>A0A6P4ASS4</accession>
<gene>
    <name evidence="5" type="primary">LOC107433184</name>
</gene>
<dbReference type="Gene3D" id="3.30.160.60">
    <property type="entry name" value="Classic Zinc Finger"/>
    <property type="match status" value="1"/>
</dbReference>
<dbReference type="AlphaFoldDB" id="A0A6P4ASS4"/>
<dbReference type="GO" id="GO:0008270">
    <property type="term" value="F:zinc ion binding"/>
    <property type="evidence" value="ECO:0007669"/>
    <property type="project" value="UniProtKB-KW"/>
</dbReference>
<organism evidence="4 5">
    <name type="scientific">Ziziphus jujuba</name>
    <name type="common">Chinese jujube</name>
    <name type="synonym">Ziziphus sativa</name>
    <dbReference type="NCBI Taxonomy" id="326968"/>
    <lineage>
        <taxon>Eukaryota</taxon>
        <taxon>Viridiplantae</taxon>
        <taxon>Streptophyta</taxon>
        <taxon>Embryophyta</taxon>
        <taxon>Tracheophyta</taxon>
        <taxon>Spermatophyta</taxon>
        <taxon>Magnoliopsida</taxon>
        <taxon>eudicotyledons</taxon>
        <taxon>Gunneridae</taxon>
        <taxon>Pentapetalae</taxon>
        <taxon>rosids</taxon>
        <taxon>fabids</taxon>
        <taxon>Rosales</taxon>
        <taxon>Rhamnaceae</taxon>
        <taxon>Paliureae</taxon>
        <taxon>Ziziphus</taxon>
    </lineage>
</organism>
<dbReference type="GO" id="GO:0003700">
    <property type="term" value="F:DNA-binding transcription factor activity"/>
    <property type="evidence" value="ECO:0007669"/>
    <property type="project" value="TreeGrafter"/>
</dbReference>
<dbReference type="InterPro" id="IPR044299">
    <property type="entry name" value="GIS3/ZFP5/ZFP6"/>
</dbReference>
<protein>
    <submittedName>
        <fullName evidence="5">Zinc finger protein 6</fullName>
    </submittedName>
</protein>
<dbReference type="Pfam" id="PF13912">
    <property type="entry name" value="zf-C2H2_6"/>
    <property type="match status" value="1"/>
</dbReference>
<dbReference type="GO" id="GO:0010090">
    <property type="term" value="P:trichome morphogenesis"/>
    <property type="evidence" value="ECO:0007669"/>
    <property type="project" value="InterPro"/>
</dbReference>
<evidence type="ECO:0000313" key="4">
    <source>
        <dbReference type="Proteomes" id="UP001652623"/>
    </source>
</evidence>
<dbReference type="PROSITE" id="PS00028">
    <property type="entry name" value="ZINC_FINGER_C2H2_1"/>
    <property type="match status" value="1"/>
</dbReference>
<reference evidence="5" key="1">
    <citation type="submission" date="2025-08" db="UniProtKB">
        <authorList>
            <consortium name="RefSeq"/>
        </authorList>
    </citation>
    <scope>IDENTIFICATION</scope>
    <source>
        <tissue evidence="5">Seedling</tissue>
    </source>
</reference>
<dbReference type="GO" id="GO:0000976">
    <property type="term" value="F:transcription cis-regulatory region binding"/>
    <property type="evidence" value="ECO:0007669"/>
    <property type="project" value="TreeGrafter"/>
</dbReference>
<dbReference type="SUPFAM" id="SSF57667">
    <property type="entry name" value="beta-beta-alpha zinc fingers"/>
    <property type="match status" value="1"/>
</dbReference>
<evidence type="ECO:0000313" key="5">
    <source>
        <dbReference type="RefSeq" id="XP_015899926.2"/>
    </source>
</evidence>
<dbReference type="Proteomes" id="UP001652623">
    <property type="component" value="Chromosome 11"/>
</dbReference>
<keyword evidence="1" id="KW-0862">Zinc</keyword>
<dbReference type="GO" id="GO:0009740">
    <property type="term" value="P:gibberellic acid mediated signaling pathway"/>
    <property type="evidence" value="ECO:0007669"/>
    <property type="project" value="TreeGrafter"/>
</dbReference>
<dbReference type="PROSITE" id="PS50157">
    <property type="entry name" value="ZINC_FINGER_C2H2_2"/>
    <property type="match status" value="1"/>
</dbReference>
<name>A0A6P4ASS4_ZIZJJ</name>
<keyword evidence="1" id="KW-0479">Metal-binding</keyword>
<dbReference type="RefSeq" id="XP_015899926.2">
    <property type="nucleotide sequence ID" value="XM_016044440.4"/>
</dbReference>
<keyword evidence="4" id="KW-1185">Reference proteome</keyword>
<proteinExistence type="predicted"/>
<evidence type="ECO:0000256" key="2">
    <source>
        <dbReference type="SAM" id="MobiDB-lite"/>
    </source>
</evidence>
<feature type="region of interest" description="Disordered" evidence="2">
    <location>
        <begin position="1"/>
        <end position="20"/>
    </location>
</feature>
<evidence type="ECO:0000256" key="1">
    <source>
        <dbReference type="PROSITE-ProRule" id="PRU00042"/>
    </source>
</evidence>
<dbReference type="InterPro" id="IPR036236">
    <property type="entry name" value="Znf_C2H2_sf"/>
</dbReference>
<evidence type="ECO:0000259" key="3">
    <source>
        <dbReference type="PROSITE" id="PS50157"/>
    </source>
</evidence>
<dbReference type="PANTHER" id="PTHR46353">
    <property type="entry name" value="ZINC FINGER PROTEIN 5"/>
    <property type="match status" value="1"/>
</dbReference>
<keyword evidence="1" id="KW-0863">Zinc-finger</keyword>
<dbReference type="GO" id="GO:0009736">
    <property type="term" value="P:cytokinin-activated signaling pathway"/>
    <property type="evidence" value="ECO:0007669"/>
    <property type="project" value="TreeGrafter"/>
</dbReference>
<dbReference type="KEGG" id="zju:107433184"/>
<dbReference type="PANTHER" id="PTHR46353:SF23">
    <property type="entry name" value="C2H2 ZINC FINGER-CONTAINING PROTEIN-RELATED"/>
    <property type="match status" value="1"/>
</dbReference>
<dbReference type="GeneID" id="107433184"/>
<feature type="domain" description="C2H2-type" evidence="3">
    <location>
        <begin position="54"/>
        <end position="81"/>
    </location>
</feature>
<dbReference type="InterPro" id="IPR013087">
    <property type="entry name" value="Znf_C2H2_type"/>
</dbReference>
<dbReference type="InParanoid" id="A0A6P4ASS4"/>